<keyword evidence="1" id="KW-1133">Transmembrane helix</keyword>
<dbReference type="Proteomes" id="UP000663829">
    <property type="component" value="Unassembled WGS sequence"/>
</dbReference>
<feature type="transmembrane region" description="Helical" evidence="1">
    <location>
        <begin position="204"/>
        <end position="225"/>
    </location>
</feature>
<sequence length="248" mass="28547">MPVNLLALSILNLVIAKCNCGTDEFTVAIFWIVKTVVLLLATELVYRVFVKKFPVSYMGSFNAAASNMLYQALLFSITMIFLMAPGLRAVWDAADMDRHCNYTMQACHFFNMLAPDFHEGDVCEIHHIEYLSGREEFRILRNLMLLNIVSYSIYSEPLLEIDHKKGKLYYAVKILTMLVFIVSSVAVPIIFVDPFKYPTSFKTVFNIIEAVIVGISIGFLIYNLWLKRINDQQEEEPMKTELHIFPRH</sequence>
<keyword evidence="1" id="KW-0812">Transmembrane</keyword>
<feature type="signal peptide" evidence="2">
    <location>
        <begin position="1"/>
        <end position="16"/>
    </location>
</feature>
<evidence type="ECO:0000256" key="1">
    <source>
        <dbReference type="SAM" id="Phobius"/>
    </source>
</evidence>
<evidence type="ECO:0000313" key="4">
    <source>
        <dbReference type="EMBL" id="CAF4391217.1"/>
    </source>
</evidence>
<feature type="transmembrane region" description="Helical" evidence="1">
    <location>
        <begin position="168"/>
        <end position="192"/>
    </location>
</feature>
<evidence type="ECO:0000313" key="5">
    <source>
        <dbReference type="Proteomes" id="UP000663829"/>
    </source>
</evidence>
<gene>
    <name evidence="3" type="ORF">GPM918_LOCUS38099</name>
    <name evidence="4" type="ORF">SRO942_LOCUS38897</name>
</gene>
<accession>A0A815VL63</accession>
<evidence type="ECO:0000256" key="2">
    <source>
        <dbReference type="SAM" id="SignalP"/>
    </source>
</evidence>
<name>A0A815VL63_9BILA</name>
<comment type="caution">
    <text evidence="3">The sequence shown here is derived from an EMBL/GenBank/DDBJ whole genome shotgun (WGS) entry which is preliminary data.</text>
</comment>
<dbReference type="Proteomes" id="UP000681722">
    <property type="component" value="Unassembled WGS sequence"/>
</dbReference>
<keyword evidence="5" id="KW-1185">Reference proteome</keyword>
<organism evidence="3 5">
    <name type="scientific">Didymodactylos carnosus</name>
    <dbReference type="NCBI Taxonomy" id="1234261"/>
    <lineage>
        <taxon>Eukaryota</taxon>
        <taxon>Metazoa</taxon>
        <taxon>Spiralia</taxon>
        <taxon>Gnathifera</taxon>
        <taxon>Rotifera</taxon>
        <taxon>Eurotatoria</taxon>
        <taxon>Bdelloidea</taxon>
        <taxon>Philodinida</taxon>
        <taxon>Philodinidae</taxon>
        <taxon>Didymodactylos</taxon>
    </lineage>
</organism>
<feature type="transmembrane region" description="Helical" evidence="1">
    <location>
        <begin position="26"/>
        <end position="46"/>
    </location>
</feature>
<dbReference type="EMBL" id="CAJOBC010090461">
    <property type="protein sequence ID" value="CAF4391217.1"/>
    <property type="molecule type" value="Genomic_DNA"/>
</dbReference>
<proteinExistence type="predicted"/>
<dbReference type="EMBL" id="CAJNOQ010024872">
    <property type="protein sequence ID" value="CAF1531850.1"/>
    <property type="molecule type" value="Genomic_DNA"/>
</dbReference>
<feature type="transmembrane region" description="Helical" evidence="1">
    <location>
        <begin position="67"/>
        <end position="87"/>
    </location>
</feature>
<dbReference type="AlphaFoldDB" id="A0A815VL63"/>
<reference evidence="3" key="1">
    <citation type="submission" date="2021-02" db="EMBL/GenBank/DDBJ databases">
        <authorList>
            <person name="Nowell W R."/>
        </authorList>
    </citation>
    <scope>NUCLEOTIDE SEQUENCE</scope>
</reference>
<protein>
    <submittedName>
        <fullName evidence="3">Uncharacterized protein</fullName>
    </submittedName>
</protein>
<keyword evidence="2" id="KW-0732">Signal</keyword>
<feature type="chain" id="PRO_5036229087" evidence="2">
    <location>
        <begin position="17"/>
        <end position="248"/>
    </location>
</feature>
<evidence type="ECO:0000313" key="3">
    <source>
        <dbReference type="EMBL" id="CAF1531850.1"/>
    </source>
</evidence>
<keyword evidence="1" id="KW-0472">Membrane</keyword>
<dbReference type="OrthoDB" id="10075234at2759"/>